<dbReference type="PANTHER" id="PTHR34361">
    <property type="entry name" value="OS08G0157800 PROTEIN"/>
    <property type="match status" value="1"/>
</dbReference>
<keyword evidence="3" id="KW-1185">Reference proteome</keyword>
<accession>A0A9Q0JXA2</accession>
<dbReference type="Proteomes" id="UP001141806">
    <property type="component" value="Unassembled WGS sequence"/>
</dbReference>
<gene>
    <name evidence="2" type="ORF">NE237_011685</name>
</gene>
<evidence type="ECO:0000256" key="1">
    <source>
        <dbReference type="SAM" id="MobiDB-lite"/>
    </source>
</evidence>
<dbReference type="OrthoDB" id="611935at2759"/>
<reference evidence="2" key="1">
    <citation type="journal article" date="2023" name="Plant J.">
        <title>The genome of the king protea, Protea cynaroides.</title>
        <authorList>
            <person name="Chang J."/>
            <person name="Duong T.A."/>
            <person name="Schoeman C."/>
            <person name="Ma X."/>
            <person name="Roodt D."/>
            <person name="Barker N."/>
            <person name="Li Z."/>
            <person name="Van de Peer Y."/>
            <person name="Mizrachi E."/>
        </authorList>
    </citation>
    <scope>NUCLEOTIDE SEQUENCE</scope>
    <source>
        <tissue evidence="2">Young leaves</tissue>
    </source>
</reference>
<dbReference type="EMBL" id="JAMYWD010000011">
    <property type="protein sequence ID" value="KAJ4954902.1"/>
    <property type="molecule type" value="Genomic_DNA"/>
</dbReference>
<protein>
    <submittedName>
        <fullName evidence="2">Uncharacterized protein</fullName>
    </submittedName>
</protein>
<name>A0A9Q0JXA2_9MAGN</name>
<evidence type="ECO:0000313" key="3">
    <source>
        <dbReference type="Proteomes" id="UP001141806"/>
    </source>
</evidence>
<dbReference type="PANTHER" id="PTHR34361:SF2">
    <property type="entry name" value="OS08G0157800 PROTEIN"/>
    <property type="match status" value="1"/>
</dbReference>
<sequence length="1150" mass="125127">MIGFGSFSHGSSSSSSSNLSPLAQPFIVDRSVPKPNLNPLVPFAEDPYSYSYQPTFDNWLHLHPPIYVPDSFSCPNSYSESDSIHAPIVSNDGYYGSQPISSFGTHIKPKTTSSVGSFPYDQQQSESIRSTLVEAKPYYRQYPSAAIHDDTSPVVLNDSACDMLSASNFAPLDGTYQTRYTGSFPAGYTDQWSGFCDGLPGEEQGRRKGLDGNSFSSRNHGAGSLTDENFLKHGTPAAEGLTAKFVDIAAKKSSSESRGTGWIDDRCSSLSKVTARVSPNFSKPGDTSPASMLQEPQFLKEPFPASVMETWSSLFSNTASYERCFTQLDSCTPDPAVSCASVTNSTPTLVFGARASGTNGLALLTGPSRNLNFSQQPGDAFDNDESAGSITSNIKESFIQTGSKGEEAYGHTRVGRNDNIAVDYFPSKKDALSKQKPPVVDSIDLLKGKSELQAYHFKLSEACNMVSGGTGATDSTKWSSEISDQFNPAVDSPCWKGVLSSHQSPFGVAEVMSPDLSVKEFEGCNSANLEGHHILTVNADEVVALSSQKEEGGLIPDKKAHGEDFLSALSEGLLSVGNFPSSMEDGLKDSVNAARDHSKVNLGNEILCSDGIQELTQPRKEHGLSICSNRITVIKPSHMEQISHQNNITLAELSTSEARFVNSGMDIKDPAQDGSSCVHFSAVEHSSSLPFPAASVSVGLAKQFGGASDTETEYPVAKIDIRLLVNAIRSLSELLLSCCFNDVEALKEHDHEVLQHVINNLDACLSKKVGLMRPMSQLQFPESSTCCLRKLTDPQKVSGTCRSQVNSVEAVNLLNQHDLEGEMHPTVSGKQGNKLQDFASMKDETGIKIDNDMTQAIKKIMEEKLSSKETHPQTILFKQLWLEAEAALCSIKYKARYDRWKIEMEKWQRAQEKGKPIDIAGHLNPEVSHTLSIDDMSIQEMEESAVPDISAHETQTGIAGQAEDVEASVTSQVEDIEASVASKAEDIEASVMARFHILNHRVNNCSSMNKEHLLNSTVIGAHAGKEGTMSSPCESGIQNIRESQPIKVVDVGFLDRRKPLPIVRDRSEDGCLEVTIRPYMQHGGTNCREEKMELDSDVPEQQATMKEFGVCISDELVNTHIPNPDGNQCAAGRFDSPAPDWEHILRGFKM</sequence>
<dbReference type="AlphaFoldDB" id="A0A9Q0JXA2"/>
<feature type="region of interest" description="Disordered" evidence="1">
    <location>
        <begin position="199"/>
        <end position="231"/>
    </location>
</feature>
<comment type="caution">
    <text evidence="2">The sequence shown here is derived from an EMBL/GenBank/DDBJ whole genome shotgun (WGS) entry which is preliminary data.</text>
</comment>
<evidence type="ECO:0000313" key="2">
    <source>
        <dbReference type="EMBL" id="KAJ4954902.1"/>
    </source>
</evidence>
<proteinExistence type="predicted"/>
<organism evidence="2 3">
    <name type="scientific">Protea cynaroides</name>
    <dbReference type="NCBI Taxonomy" id="273540"/>
    <lineage>
        <taxon>Eukaryota</taxon>
        <taxon>Viridiplantae</taxon>
        <taxon>Streptophyta</taxon>
        <taxon>Embryophyta</taxon>
        <taxon>Tracheophyta</taxon>
        <taxon>Spermatophyta</taxon>
        <taxon>Magnoliopsida</taxon>
        <taxon>Proteales</taxon>
        <taxon>Proteaceae</taxon>
        <taxon>Protea</taxon>
    </lineage>
</organism>